<dbReference type="Pfam" id="PF07715">
    <property type="entry name" value="Plug"/>
    <property type="match status" value="1"/>
</dbReference>
<feature type="short sequence motif" description="TonB C-terminal box" evidence="13">
    <location>
        <begin position="722"/>
        <end position="739"/>
    </location>
</feature>
<keyword evidence="6 15" id="KW-0732">Signal</keyword>
<evidence type="ECO:0000256" key="3">
    <source>
        <dbReference type="ARBA" id="ARBA00022452"/>
    </source>
</evidence>
<dbReference type="GO" id="GO:0006826">
    <property type="term" value="P:iron ion transport"/>
    <property type="evidence" value="ECO:0007669"/>
    <property type="project" value="UniProtKB-KW"/>
</dbReference>
<dbReference type="EMBL" id="NWUF01000041">
    <property type="protein sequence ID" value="PCE39904.1"/>
    <property type="molecule type" value="Genomic_DNA"/>
</dbReference>
<dbReference type="GO" id="GO:0009279">
    <property type="term" value="C:cell outer membrane"/>
    <property type="evidence" value="ECO:0007669"/>
    <property type="project" value="UniProtKB-SubCell"/>
</dbReference>
<comment type="caution">
    <text evidence="18">The sequence shown here is derived from an EMBL/GenBank/DDBJ whole genome shotgun (WGS) entry which is preliminary data.</text>
</comment>
<evidence type="ECO:0000313" key="18">
    <source>
        <dbReference type="EMBL" id="PCE39904.1"/>
    </source>
</evidence>
<evidence type="ECO:0000256" key="10">
    <source>
        <dbReference type="ARBA" id="ARBA00023136"/>
    </source>
</evidence>
<dbReference type="InterPro" id="IPR000531">
    <property type="entry name" value="Beta-barrel_TonB"/>
</dbReference>
<evidence type="ECO:0008006" key="20">
    <source>
        <dbReference type="Google" id="ProtNLM"/>
    </source>
</evidence>
<evidence type="ECO:0000256" key="12">
    <source>
        <dbReference type="PROSITE-ProRule" id="PRU01360"/>
    </source>
</evidence>
<comment type="similarity">
    <text evidence="12 14">Belongs to the TonB-dependent receptor family.</text>
</comment>
<evidence type="ECO:0000313" key="19">
    <source>
        <dbReference type="Proteomes" id="UP000218934"/>
    </source>
</evidence>
<keyword evidence="4" id="KW-0410">Iron transport</keyword>
<keyword evidence="10 12" id="KW-0472">Membrane</keyword>
<dbReference type="AlphaFoldDB" id="A0A2A4FQB0"/>
<proteinExistence type="inferred from homology"/>
<dbReference type="InterPro" id="IPR010917">
    <property type="entry name" value="TonB_rcpt_CS"/>
</dbReference>
<feature type="signal peptide" evidence="15">
    <location>
        <begin position="1"/>
        <end position="26"/>
    </location>
</feature>
<keyword evidence="2 12" id="KW-0813">Transport</keyword>
<dbReference type="Gene3D" id="2.40.170.20">
    <property type="entry name" value="TonB-dependent receptor, beta-barrel domain"/>
    <property type="match status" value="1"/>
</dbReference>
<dbReference type="InterPro" id="IPR012910">
    <property type="entry name" value="Plug_dom"/>
</dbReference>
<evidence type="ECO:0000256" key="5">
    <source>
        <dbReference type="ARBA" id="ARBA00022692"/>
    </source>
</evidence>
<evidence type="ECO:0000256" key="14">
    <source>
        <dbReference type="RuleBase" id="RU003357"/>
    </source>
</evidence>
<dbReference type="Pfam" id="PF00593">
    <property type="entry name" value="TonB_dep_Rec_b-barrel"/>
    <property type="match status" value="1"/>
</dbReference>
<evidence type="ECO:0000256" key="4">
    <source>
        <dbReference type="ARBA" id="ARBA00022496"/>
    </source>
</evidence>
<evidence type="ECO:0000256" key="8">
    <source>
        <dbReference type="ARBA" id="ARBA00023065"/>
    </source>
</evidence>
<dbReference type="SUPFAM" id="SSF56935">
    <property type="entry name" value="Porins"/>
    <property type="match status" value="1"/>
</dbReference>
<feature type="chain" id="PRO_5012991806" description="TonB-dependent receptor" evidence="15">
    <location>
        <begin position="27"/>
        <end position="739"/>
    </location>
</feature>
<evidence type="ECO:0000259" key="16">
    <source>
        <dbReference type="Pfam" id="PF00593"/>
    </source>
</evidence>
<dbReference type="InterPro" id="IPR036942">
    <property type="entry name" value="Beta-barrel_TonB_sf"/>
</dbReference>
<keyword evidence="3 12" id="KW-1134">Transmembrane beta strand</keyword>
<evidence type="ECO:0000256" key="7">
    <source>
        <dbReference type="ARBA" id="ARBA00023004"/>
    </source>
</evidence>
<dbReference type="InterPro" id="IPR039426">
    <property type="entry name" value="TonB-dep_rcpt-like"/>
</dbReference>
<evidence type="ECO:0000259" key="17">
    <source>
        <dbReference type="Pfam" id="PF07715"/>
    </source>
</evidence>
<keyword evidence="7" id="KW-0408">Iron</keyword>
<evidence type="ECO:0000256" key="13">
    <source>
        <dbReference type="PROSITE-ProRule" id="PRU10144"/>
    </source>
</evidence>
<feature type="domain" description="TonB-dependent receptor-like beta-barrel" evidence="16">
    <location>
        <begin position="351"/>
        <end position="702"/>
    </location>
</feature>
<dbReference type="PANTHER" id="PTHR32552:SF81">
    <property type="entry name" value="TONB-DEPENDENT OUTER MEMBRANE RECEPTOR"/>
    <property type="match status" value="1"/>
</dbReference>
<evidence type="ECO:0000256" key="9">
    <source>
        <dbReference type="ARBA" id="ARBA00023077"/>
    </source>
</evidence>
<dbReference type="KEGG" id="rdi:CMV14_12615"/>
<keyword evidence="9 14" id="KW-0798">TonB box</keyword>
<gene>
    <name evidence="18" type="ORF">COO09_23135</name>
</gene>
<evidence type="ECO:0000256" key="1">
    <source>
        <dbReference type="ARBA" id="ARBA00004571"/>
    </source>
</evidence>
<sequence>MQLSMLRLCVSMVAVAAPALSGSASAQETVQQDGDASTGIEEIVVTAERHAQNVQRAPLAIQVFDAESALRAGLTSAADLAKLTTGLDVSAGGASTQLYIRGVGDTSFNPLANPGVAFNVDGVYVARPASIGGNFYDIARVEVLKGPQGTLYGRNANGGSINIITHEPELGSTGANLNFEAGNYSLAHVSGAVNFPLGAEMAIRGAFNIVSRDGYLSDGTNDDRQQSARLRLKWAPESGNLTLLLNGDYSHLDGDGVGYVWLPRRPGASKWEAAGSRAGVDYRNSFPPFGPLLTDNLPPQYQNSDLWNVSAQLDWNFDFATLTILPAYRHSDVKTAAFPTLEQSEDNRGSQKSIELRLGNSGADLTWVLGGYYFTESSVGSQTDRGGDPIQSVKFVYEPDTDAYAAFGQATVSLLDGLRLIGGLRYTYEKRRLDGTMSNQSPLLGTPGAILEVFASRAAFDGTTYKLGLEFDLAPRSMMYATLSTGFKAGGLNQTIPPLAVYEPERLTAVEIGTKNRFFDNRLQLNATLFHWKYKDLQDQRLTFDTTGNLNFLFFNVGEATIKGGTLELVAKPLEGGTFSAAVEYADSNYDSFTFRVPALVFAPGSTGCPTRVDGPDVVGDCAGFQVARVPRWTGTVSYEHEFMLTDDSAIVAGGSMKFASHRWLSTDFISAARGQPYAIFDANLTYRVDERYSVSLFGRNLGNKAYHTGGLQQVFVPGLFAATIAAPRTYGVQAQFNF</sequence>
<accession>A0A2A4FQB0</accession>
<feature type="domain" description="TonB-dependent receptor plug" evidence="17">
    <location>
        <begin position="54"/>
        <end position="159"/>
    </location>
</feature>
<keyword evidence="19" id="KW-1185">Reference proteome</keyword>
<organism evidence="18 19">
    <name type="scientific">Rhizorhabdus dicambivorans</name>
    <dbReference type="NCBI Taxonomy" id="1850238"/>
    <lineage>
        <taxon>Bacteria</taxon>
        <taxon>Pseudomonadati</taxon>
        <taxon>Pseudomonadota</taxon>
        <taxon>Alphaproteobacteria</taxon>
        <taxon>Sphingomonadales</taxon>
        <taxon>Sphingomonadaceae</taxon>
        <taxon>Rhizorhabdus</taxon>
    </lineage>
</organism>
<protein>
    <recommendedName>
        <fullName evidence="20">TonB-dependent receptor</fullName>
    </recommendedName>
</protein>
<dbReference type="OrthoDB" id="7614057at2"/>
<dbReference type="PROSITE" id="PS01156">
    <property type="entry name" value="TONB_DEPENDENT_REC_2"/>
    <property type="match status" value="1"/>
</dbReference>
<evidence type="ECO:0000256" key="11">
    <source>
        <dbReference type="ARBA" id="ARBA00023237"/>
    </source>
</evidence>
<comment type="subcellular location">
    <subcellularLocation>
        <location evidence="1 12">Cell outer membrane</location>
        <topology evidence="1 12">Multi-pass membrane protein</topology>
    </subcellularLocation>
</comment>
<keyword evidence="8" id="KW-0406">Ion transport</keyword>
<reference evidence="18 19" key="1">
    <citation type="submission" date="2017-09" db="EMBL/GenBank/DDBJ databases">
        <title>The Catabolism of 3,6-Dichlorosalicylic acid is Initiated by the Cytochrome P450 Monooxygenase DsmABC in Rhizorhabdus dicambivorans Ndbn-20.</title>
        <authorList>
            <person name="Na L."/>
        </authorList>
    </citation>
    <scope>NUCLEOTIDE SEQUENCE [LARGE SCALE GENOMIC DNA]</scope>
    <source>
        <strain evidence="18 19">Ndbn-20m</strain>
    </source>
</reference>
<keyword evidence="5 12" id="KW-0812">Transmembrane</keyword>
<evidence type="ECO:0000256" key="15">
    <source>
        <dbReference type="SAM" id="SignalP"/>
    </source>
</evidence>
<keyword evidence="11 12" id="KW-0998">Cell outer membrane</keyword>
<dbReference type="PROSITE" id="PS52016">
    <property type="entry name" value="TONB_DEPENDENT_REC_3"/>
    <property type="match status" value="1"/>
</dbReference>
<dbReference type="RefSeq" id="WP_096367723.1">
    <property type="nucleotide sequence ID" value="NZ_CP023449.1"/>
</dbReference>
<name>A0A2A4FQB0_9SPHN</name>
<dbReference type="Proteomes" id="UP000218934">
    <property type="component" value="Unassembled WGS sequence"/>
</dbReference>
<dbReference type="PANTHER" id="PTHR32552">
    <property type="entry name" value="FERRICHROME IRON RECEPTOR-RELATED"/>
    <property type="match status" value="1"/>
</dbReference>
<evidence type="ECO:0000256" key="2">
    <source>
        <dbReference type="ARBA" id="ARBA00022448"/>
    </source>
</evidence>
<evidence type="ECO:0000256" key="6">
    <source>
        <dbReference type="ARBA" id="ARBA00022729"/>
    </source>
</evidence>